<name>A0A1Y1WE14_9FUNG</name>
<organism evidence="1 2">
    <name type="scientific">Linderina pennispora</name>
    <dbReference type="NCBI Taxonomy" id="61395"/>
    <lineage>
        <taxon>Eukaryota</taxon>
        <taxon>Fungi</taxon>
        <taxon>Fungi incertae sedis</taxon>
        <taxon>Zoopagomycota</taxon>
        <taxon>Kickxellomycotina</taxon>
        <taxon>Kickxellomycetes</taxon>
        <taxon>Kickxellales</taxon>
        <taxon>Kickxellaceae</taxon>
        <taxon>Linderina</taxon>
    </lineage>
</organism>
<dbReference type="Proteomes" id="UP000193922">
    <property type="component" value="Unassembled WGS sequence"/>
</dbReference>
<evidence type="ECO:0000313" key="2">
    <source>
        <dbReference type="Proteomes" id="UP000193922"/>
    </source>
</evidence>
<accession>A0A1Y1WE14</accession>
<evidence type="ECO:0008006" key="3">
    <source>
        <dbReference type="Google" id="ProtNLM"/>
    </source>
</evidence>
<evidence type="ECO:0000313" key="1">
    <source>
        <dbReference type="EMBL" id="ORX71568.1"/>
    </source>
</evidence>
<dbReference type="AlphaFoldDB" id="A0A1Y1WE14"/>
<reference evidence="1 2" key="1">
    <citation type="submission" date="2016-07" db="EMBL/GenBank/DDBJ databases">
        <title>Pervasive Adenine N6-methylation of Active Genes in Fungi.</title>
        <authorList>
            <consortium name="DOE Joint Genome Institute"/>
            <person name="Mondo S.J."/>
            <person name="Dannebaum R.O."/>
            <person name="Kuo R.C."/>
            <person name="Labutti K."/>
            <person name="Haridas S."/>
            <person name="Kuo A."/>
            <person name="Salamov A."/>
            <person name="Ahrendt S.R."/>
            <person name="Lipzen A."/>
            <person name="Sullivan W."/>
            <person name="Andreopoulos W.B."/>
            <person name="Clum A."/>
            <person name="Lindquist E."/>
            <person name="Daum C."/>
            <person name="Ramamoorthy G.K."/>
            <person name="Gryganskyi A."/>
            <person name="Culley D."/>
            <person name="Magnuson J.K."/>
            <person name="James T.Y."/>
            <person name="O'Malley M.A."/>
            <person name="Stajich J.E."/>
            <person name="Spatafora J.W."/>
            <person name="Visel A."/>
            <person name="Grigoriev I.V."/>
        </authorList>
    </citation>
    <scope>NUCLEOTIDE SEQUENCE [LARGE SCALE GENOMIC DNA]</scope>
    <source>
        <strain evidence="1 2">ATCC 12442</strain>
    </source>
</reference>
<keyword evidence="2" id="KW-1185">Reference proteome</keyword>
<gene>
    <name evidence="1" type="ORF">DL89DRAFT_314026</name>
</gene>
<comment type="caution">
    <text evidence="1">The sequence shown here is derived from an EMBL/GenBank/DDBJ whole genome shotgun (WGS) entry which is preliminary data.</text>
</comment>
<dbReference type="RefSeq" id="XP_040745083.1">
    <property type="nucleotide sequence ID" value="XM_040891019.1"/>
</dbReference>
<dbReference type="EMBL" id="MCFD01000004">
    <property type="protein sequence ID" value="ORX71568.1"/>
    <property type="molecule type" value="Genomic_DNA"/>
</dbReference>
<dbReference type="GeneID" id="63807667"/>
<protein>
    <recommendedName>
        <fullName evidence="3">RNI-like protein</fullName>
    </recommendedName>
</protein>
<sequence>MYSDLFIRIKCKKPKELSDEEIELPAANPLPSMPTIAPLVSTPLHFAPARIQPCRVILGIHYEEVMPSLTPHHLAETEFGARSWPSVQDLTIAVRSSPFYTVSSSDYTPLGDVIRYILSKAPNIERFRALSKSPSELCVGLKEALGEYADQITSLDFKLCSVCSTAGLVVPGLACLYVDKNTSEVGLQMPGLMTKTLQILNIASVKLNKFFKAFKEAAVDDAATFDSLRVLDVRFDFEEEPVELYSLRVDTVEGPPPNIMWMPKAAPLTKLDAVGDLEFFESFDITQYPMLEMVAMCWGGPQHFPHYTHFETVLIRPASNLKILNIHQLGHEEVTRCDSGCTSLTTLKISECAPEHMLRHIVAQLPVLRNLVIEYSFALQKDTADLDKVRAHLTKTPSDELSPSLCTIVLNNYTDFTQNATYNKRMAMLIDIMIQSPLFERLHVLGLEKAEEFVPQQKFLDNLKDCENIKALADVDIDVQVCQPFDFERFLAGESLV</sequence>
<proteinExistence type="predicted"/>
<dbReference type="SUPFAM" id="SSF52047">
    <property type="entry name" value="RNI-like"/>
    <property type="match status" value="1"/>
</dbReference>